<keyword evidence="2 5" id="KW-0645">Protease</keyword>
<proteinExistence type="inferred from homology"/>
<feature type="domain" description="PDZ" evidence="6">
    <location>
        <begin position="109"/>
        <end position="173"/>
    </location>
</feature>
<keyword evidence="8" id="KW-1185">Reference proteome</keyword>
<dbReference type="Pfam" id="PF22694">
    <property type="entry name" value="CtpB_N-like"/>
    <property type="match status" value="1"/>
</dbReference>
<dbReference type="EMBL" id="CP019699">
    <property type="protein sequence ID" value="AQS57072.1"/>
    <property type="molecule type" value="Genomic_DNA"/>
</dbReference>
<evidence type="ECO:0000256" key="4">
    <source>
        <dbReference type="ARBA" id="ARBA00022825"/>
    </source>
</evidence>
<keyword evidence="3 5" id="KW-0378">Hydrolase</keyword>
<dbReference type="InterPro" id="IPR002477">
    <property type="entry name" value="Peptidoglycan-bd-like"/>
</dbReference>
<gene>
    <name evidence="7" type="ORF">B0W44_16255</name>
</gene>
<dbReference type="STRING" id="1471761.B0W44_16255"/>
<dbReference type="Pfam" id="PF01471">
    <property type="entry name" value="PG_binding_1"/>
    <property type="match status" value="1"/>
</dbReference>
<dbReference type="Gene3D" id="3.90.226.10">
    <property type="entry name" value="2-enoyl-CoA Hydratase, Chain A, domain 1"/>
    <property type="match status" value="1"/>
</dbReference>
<dbReference type="GO" id="GO:0030288">
    <property type="term" value="C:outer membrane-bounded periplasmic space"/>
    <property type="evidence" value="ECO:0007669"/>
    <property type="project" value="TreeGrafter"/>
</dbReference>
<dbReference type="InterPro" id="IPR036034">
    <property type="entry name" value="PDZ_sf"/>
</dbReference>
<evidence type="ECO:0000256" key="1">
    <source>
        <dbReference type="ARBA" id="ARBA00009179"/>
    </source>
</evidence>
<evidence type="ECO:0000256" key="2">
    <source>
        <dbReference type="ARBA" id="ARBA00022670"/>
    </source>
</evidence>
<dbReference type="PROSITE" id="PS50106">
    <property type="entry name" value="PDZ"/>
    <property type="match status" value="1"/>
</dbReference>
<reference evidence="7 8" key="1">
    <citation type="journal article" date="2015" name="Int. J. Syst. Evol. Microbiol.">
        <title>Novibacillus thermophilus gen. nov., sp. nov., a Gram-staining-negative and moderately thermophilic member of the family Thermoactinomycetaceae.</title>
        <authorList>
            <person name="Yang G."/>
            <person name="Chen J."/>
            <person name="Zhou S."/>
        </authorList>
    </citation>
    <scope>NUCLEOTIDE SEQUENCE [LARGE SCALE GENOMIC DNA]</scope>
    <source>
        <strain evidence="7 8">SG-1</strain>
    </source>
</reference>
<name>A0A1U9KAL5_9BACL</name>
<dbReference type="InterPro" id="IPR036366">
    <property type="entry name" value="PGBDSf"/>
</dbReference>
<evidence type="ECO:0000313" key="7">
    <source>
        <dbReference type="EMBL" id="AQS57072.1"/>
    </source>
</evidence>
<dbReference type="SUPFAM" id="SSF47090">
    <property type="entry name" value="PGBD-like"/>
    <property type="match status" value="1"/>
</dbReference>
<dbReference type="InterPro" id="IPR041489">
    <property type="entry name" value="PDZ_6"/>
</dbReference>
<dbReference type="Gene3D" id="1.10.101.10">
    <property type="entry name" value="PGBD-like superfamily/PGBD"/>
    <property type="match status" value="1"/>
</dbReference>
<dbReference type="SUPFAM" id="SSF50156">
    <property type="entry name" value="PDZ domain-like"/>
    <property type="match status" value="1"/>
</dbReference>
<dbReference type="OrthoDB" id="9812068at2"/>
<dbReference type="FunFam" id="2.30.42.10:FF:000063">
    <property type="entry name" value="Peptidase, S41 family"/>
    <property type="match status" value="1"/>
</dbReference>
<dbReference type="CDD" id="cd07560">
    <property type="entry name" value="Peptidase_S41_CPP"/>
    <property type="match status" value="1"/>
</dbReference>
<sequence length="483" mass="53238">MYVRGRTAFLFVILSIVLTALVTMAVLSDGSWLREASVFSSLSESGSPVDRDLEEEFDKLEETYELLQKNYLHEVDSAKLIDGAIQGMVESLGDPYSEYMDPEAADHFHSSLESSFEGIGAEVTMQDGRVTIVAPIDGSPAEKAGLRPNDQVLRVDGESLEGLTLNESVAKIRGPKGTEVELEILRSGSSTPLKITVTRDEIPLETVSSDMLDHNIGKIRLSNFAEKTAEDFAASLKQLEGQNMQGLIIDLRGNPGGYLAAVEEISNLLVPEGRPILWIEDRDGNKKATKSSLDGKKPYPIVVLIDRGSASASEILAAALKEAGGYTLIGEPSFGKGTVQTTRDFKDNSNLKYTIAKWLTPDQNWVHEKGVQPDIKVTYPPYYEATPPSAEEEWKRDDNSEQVRGAQLILEGLGYDTGRTDGYFDAETESAVETFQRDHNLKQTGAIDKPTALKLQEQLVELIRNPENDVMLQRAVDELKKRL</sequence>
<dbReference type="Gene3D" id="2.30.42.10">
    <property type="match status" value="1"/>
</dbReference>
<dbReference type="Gene3D" id="3.30.750.44">
    <property type="match status" value="1"/>
</dbReference>
<accession>A0A1U9KAL5</accession>
<dbReference type="GO" id="GO:0008236">
    <property type="term" value="F:serine-type peptidase activity"/>
    <property type="evidence" value="ECO:0007669"/>
    <property type="project" value="UniProtKB-KW"/>
</dbReference>
<dbReference type="InterPro" id="IPR029045">
    <property type="entry name" value="ClpP/crotonase-like_dom_sf"/>
</dbReference>
<dbReference type="InterPro" id="IPR004447">
    <property type="entry name" value="Peptidase_S41A"/>
</dbReference>
<evidence type="ECO:0000256" key="3">
    <source>
        <dbReference type="ARBA" id="ARBA00022801"/>
    </source>
</evidence>
<dbReference type="SMART" id="SM00245">
    <property type="entry name" value="TSPc"/>
    <property type="match status" value="1"/>
</dbReference>
<evidence type="ECO:0000259" key="6">
    <source>
        <dbReference type="PROSITE" id="PS50106"/>
    </source>
</evidence>
<dbReference type="Pfam" id="PF03572">
    <property type="entry name" value="Peptidase_S41"/>
    <property type="match status" value="1"/>
</dbReference>
<dbReference type="GO" id="GO:0006508">
    <property type="term" value="P:proteolysis"/>
    <property type="evidence" value="ECO:0007669"/>
    <property type="project" value="UniProtKB-KW"/>
</dbReference>
<keyword evidence="4 5" id="KW-0720">Serine protease</keyword>
<dbReference type="CDD" id="cd06782">
    <property type="entry name" value="cpPDZ_CPP-like"/>
    <property type="match status" value="1"/>
</dbReference>
<dbReference type="InterPro" id="IPR055210">
    <property type="entry name" value="CtpA/B_N"/>
</dbReference>
<dbReference type="Pfam" id="PF17820">
    <property type="entry name" value="PDZ_6"/>
    <property type="match status" value="1"/>
</dbReference>
<dbReference type="InterPro" id="IPR001478">
    <property type="entry name" value="PDZ"/>
</dbReference>
<evidence type="ECO:0000256" key="5">
    <source>
        <dbReference type="RuleBase" id="RU004404"/>
    </source>
</evidence>
<dbReference type="PANTHER" id="PTHR32060:SF29">
    <property type="entry name" value="CARBOXY-TERMINAL PROCESSING PROTEASE CTPB"/>
    <property type="match status" value="1"/>
</dbReference>
<protein>
    <submittedName>
        <fullName evidence="7">Peptidase S41</fullName>
    </submittedName>
</protein>
<dbReference type="AlphaFoldDB" id="A0A1U9KAL5"/>
<dbReference type="PANTHER" id="PTHR32060">
    <property type="entry name" value="TAIL-SPECIFIC PROTEASE"/>
    <property type="match status" value="1"/>
</dbReference>
<dbReference type="KEGG" id="ntr:B0W44_16255"/>
<dbReference type="RefSeq" id="WP_077720921.1">
    <property type="nucleotide sequence ID" value="NZ_CP019699.1"/>
</dbReference>
<dbReference type="GO" id="GO:0004175">
    <property type="term" value="F:endopeptidase activity"/>
    <property type="evidence" value="ECO:0007669"/>
    <property type="project" value="TreeGrafter"/>
</dbReference>
<dbReference type="SMART" id="SM00228">
    <property type="entry name" value="PDZ"/>
    <property type="match status" value="1"/>
</dbReference>
<dbReference type="SUPFAM" id="SSF52096">
    <property type="entry name" value="ClpP/crotonase"/>
    <property type="match status" value="1"/>
</dbReference>
<dbReference type="InterPro" id="IPR005151">
    <property type="entry name" value="Tail-specific_protease"/>
</dbReference>
<dbReference type="NCBIfam" id="TIGR00225">
    <property type="entry name" value="prc"/>
    <property type="match status" value="1"/>
</dbReference>
<dbReference type="Proteomes" id="UP000188603">
    <property type="component" value="Chromosome"/>
</dbReference>
<comment type="similarity">
    <text evidence="1 5">Belongs to the peptidase S41A family.</text>
</comment>
<organism evidence="7 8">
    <name type="scientific">Novibacillus thermophilus</name>
    <dbReference type="NCBI Taxonomy" id="1471761"/>
    <lineage>
        <taxon>Bacteria</taxon>
        <taxon>Bacillati</taxon>
        <taxon>Bacillota</taxon>
        <taxon>Bacilli</taxon>
        <taxon>Bacillales</taxon>
        <taxon>Thermoactinomycetaceae</taxon>
        <taxon>Novibacillus</taxon>
    </lineage>
</organism>
<dbReference type="GO" id="GO:0007165">
    <property type="term" value="P:signal transduction"/>
    <property type="evidence" value="ECO:0007669"/>
    <property type="project" value="TreeGrafter"/>
</dbReference>
<dbReference type="InterPro" id="IPR036365">
    <property type="entry name" value="PGBD-like_sf"/>
</dbReference>
<evidence type="ECO:0000313" key="8">
    <source>
        <dbReference type="Proteomes" id="UP000188603"/>
    </source>
</evidence>